<feature type="domain" description="O-acyltransferase WSD1-like N-terminal" evidence="12">
    <location>
        <begin position="8"/>
        <end position="262"/>
    </location>
</feature>
<dbReference type="EMBL" id="JAVRIC010000005">
    <property type="protein sequence ID" value="MDT0496734.1"/>
    <property type="molecule type" value="Genomic_DNA"/>
</dbReference>
<evidence type="ECO:0000256" key="5">
    <source>
        <dbReference type="ARBA" id="ARBA00022516"/>
    </source>
</evidence>
<dbReference type="GO" id="GO:0016746">
    <property type="term" value="F:acyltransferase activity"/>
    <property type="evidence" value="ECO:0007669"/>
    <property type="project" value="UniProtKB-KW"/>
</dbReference>
<dbReference type="NCBIfam" id="TIGR02946">
    <property type="entry name" value="acyl_WS_DGAT"/>
    <property type="match status" value="1"/>
</dbReference>
<sequence>MARKLPLLDSGWLTMETPETAMHVGGLLLFKLPDDAPEDFLQNLLRDQLDLDRVGAPFNLKLRTRLPLQLDAAWVEDDRFDLEYHVRITALPRPGRVRELLALVSRLHQQRLDLCRPPWECYLIEGLDGGRFGVYVKIHHSLVDGVAAMRLLQSRLSTGPDEKSPPIWSVQWNEGRARSNTPAPRQSPALSRAIRSYGSGARQWLGGLRRRADDGSGLPQKAPDTIFNTRVTPARRFAAQSWDIARVRAVAKAHGATLNDVFLAMCSGCLRQYLIEREALPDEPLVSYVPVSVRASGQRDDGGNAISAVQVTLATDIAEPSARLAAIHGSMNHAKKKLARMGRAELDAYTTFSNLPLLIGQMTGLSGRMPAQFNLVISNVPGPTKPLYFGGAELLATYPVSLIWHGYALNITVQSYNGHLDVGFIACRDTVPHVQRMLGYLEDALAELEAAAPTARRKA</sequence>
<feature type="region of interest" description="Disordered" evidence="11">
    <location>
        <begin position="157"/>
        <end position="190"/>
    </location>
</feature>
<dbReference type="InterPro" id="IPR023213">
    <property type="entry name" value="CAT-like_dom_sf"/>
</dbReference>
<comment type="similarity">
    <text evidence="3">Belongs to the long-chain O-acyltransferase family.</text>
</comment>
<accession>A0ABU2WHL4</accession>
<dbReference type="PANTHER" id="PTHR31650">
    <property type="entry name" value="O-ACYLTRANSFERASE (WSD1-LIKE) FAMILY PROTEIN"/>
    <property type="match status" value="1"/>
</dbReference>
<comment type="pathway">
    <text evidence="2">Lipid metabolism.</text>
</comment>
<keyword evidence="6 14" id="KW-0808">Transferase</keyword>
<keyword evidence="8" id="KW-0443">Lipid metabolism</keyword>
<dbReference type="RefSeq" id="WP_311364127.1">
    <property type="nucleotide sequence ID" value="NZ_JAVRIC010000005.1"/>
</dbReference>
<evidence type="ECO:0000256" key="10">
    <source>
        <dbReference type="ARBA" id="ARBA00048109"/>
    </source>
</evidence>
<evidence type="ECO:0000256" key="3">
    <source>
        <dbReference type="ARBA" id="ARBA00009587"/>
    </source>
</evidence>
<evidence type="ECO:0000313" key="14">
    <source>
        <dbReference type="EMBL" id="MDT0496734.1"/>
    </source>
</evidence>
<dbReference type="Pfam" id="PF03007">
    <property type="entry name" value="WS_DGAT_cat"/>
    <property type="match status" value="1"/>
</dbReference>
<organism evidence="14 15">
    <name type="scientific">Banduia mediterranea</name>
    <dbReference type="NCBI Taxonomy" id="3075609"/>
    <lineage>
        <taxon>Bacteria</taxon>
        <taxon>Pseudomonadati</taxon>
        <taxon>Pseudomonadota</taxon>
        <taxon>Gammaproteobacteria</taxon>
        <taxon>Nevskiales</taxon>
        <taxon>Algiphilaceae</taxon>
        <taxon>Banduia</taxon>
    </lineage>
</organism>
<dbReference type="InterPro" id="IPR009721">
    <property type="entry name" value="O-acyltransferase_WSD1_C"/>
</dbReference>
<reference evidence="14 15" key="1">
    <citation type="submission" date="2023-09" db="EMBL/GenBank/DDBJ databases">
        <authorList>
            <person name="Rey-Velasco X."/>
        </authorList>
    </citation>
    <scope>NUCLEOTIDE SEQUENCE [LARGE SCALE GENOMIC DNA]</scope>
    <source>
        <strain evidence="14 15">W345</strain>
    </source>
</reference>
<evidence type="ECO:0000256" key="6">
    <source>
        <dbReference type="ARBA" id="ARBA00022679"/>
    </source>
</evidence>
<dbReference type="Proteomes" id="UP001254608">
    <property type="component" value="Unassembled WGS sequence"/>
</dbReference>
<comment type="caution">
    <text evidence="14">The sequence shown here is derived from an EMBL/GenBank/DDBJ whole genome shotgun (WGS) entry which is preliminary data.</text>
</comment>
<dbReference type="SUPFAM" id="SSF52777">
    <property type="entry name" value="CoA-dependent acyltransferases"/>
    <property type="match status" value="2"/>
</dbReference>
<name>A0ABU2WHL4_9GAMM</name>
<keyword evidence="7" id="KW-0319">Glycerol metabolism</keyword>
<evidence type="ECO:0000256" key="8">
    <source>
        <dbReference type="ARBA" id="ARBA00023098"/>
    </source>
</evidence>
<dbReference type="PANTHER" id="PTHR31650:SF1">
    <property type="entry name" value="WAX ESTER SYNTHASE_DIACYLGLYCEROL ACYLTRANSFERASE 4-RELATED"/>
    <property type="match status" value="1"/>
</dbReference>
<evidence type="ECO:0000259" key="12">
    <source>
        <dbReference type="Pfam" id="PF03007"/>
    </source>
</evidence>
<keyword evidence="15" id="KW-1185">Reference proteome</keyword>
<evidence type="ECO:0000256" key="11">
    <source>
        <dbReference type="SAM" id="MobiDB-lite"/>
    </source>
</evidence>
<evidence type="ECO:0000256" key="1">
    <source>
        <dbReference type="ARBA" id="ARBA00004771"/>
    </source>
</evidence>
<comment type="pathway">
    <text evidence="1">Glycerolipid metabolism; triacylglycerol biosynthesis.</text>
</comment>
<dbReference type="Gene3D" id="3.30.559.10">
    <property type="entry name" value="Chloramphenicol acetyltransferase-like domain"/>
    <property type="match status" value="1"/>
</dbReference>
<dbReference type="EC" id="2.3.1.20" evidence="4"/>
<dbReference type="InterPro" id="IPR014292">
    <property type="entry name" value="Acyl_transf_WS/DGAT"/>
</dbReference>
<keyword evidence="5" id="KW-0444">Lipid biosynthesis</keyword>
<evidence type="ECO:0000256" key="9">
    <source>
        <dbReference type="ARBA" id="ARBA00023315"/>
    </source>
</evidence>
<evidence type="ECO:0000256" key="7">
    <source>
        <dbReference type="ARBA" id="ARBA00022798"/>
    </source>
</evidence>
<comment type="catalytic activity">
    <reaction evidence="10">
        <text>an acyl-CoA + a 1,2-diacyl-sn-glycerol = a triacyl-sn-glycerol + CoA</text>
        <dbReference type="Rhea" id="RHEA:10868"/>
        <dbReference type="ChEBI" id="CHEBI:17815"/>
        <dbReference type="ChEBI" id="CHEBI:57287"/>
        <dbReference type="ChEBI" id="CHEBI:58342"/>
        <dbReference type="ChEBI" id="CHEBI:64615"/>
        <dbReference type="EC" id="2.3.1.20"/>
    </reaction>
</comment>
<evidence type="ECO:0000313" key="15">
    <source>
        <dbReference type="Proteomes" id="UP001254608"/>
    </source>
</evidence>
<dbReference type="Pfam" id="PF06974">
    <property type="entry name" value="WS_DGAT_C"/>
    <property type="match status" value="1"/>
</dbReference>
<evidence type="ECO:0000256" key="2">
    <source>
        <dbReference type="ARBA" id="ARBA00005189"/>
    </source>
</evidence>
<protein>
    <recommendedName>
        <fullName evidence="4">diacylglycerol O-acyltransferase</fullName>
        <ecNumber evidence="4">2.3.1.20</ecNumber>
    </recommendedName>
</protein>
<dbReference type="InterPro" id="IPR045034">
    <property type="entry name" value="O-acyltransferase_WSD1-like"/>
</dbReference>
<keyword evidence="9 14" id="KW-0012">Acyltransferase</keyword>
<feature type="domain" description="O-acyltransferase WSD1 C-terminal" evidence="13">
    <location>
        <begin position="303"/>
        <end position="448"/>
    </location>
</feature>
<evidence type="ECO:0000256" key="4">
    <source>
        <dbReference type="ARBA" id="ARBA00013244"/>
    </source>
</evidence>
<evidence type="ECO:0000259" key="13">
    <source>
        <dbReference type="Pfam" id="PF06974"/>
    </source>
</evidence>
<dbReference type="InterPro" id="IPR004255">
    <property type="entry name" value="O-acyltransferase_WSD1_N"/>
</dbReference>
<gene>
    <name evidence="14" type="ORF">RM530_05075</name>
</gene>
<proteinExistence type="inferred from homology"/>